<dbReference type="Pfam" id="PF18180">
    <property type="entry name" value="LD_cluster3"/>
    <property type="match status" value="1"/>
</dbReference>
<proteinExistence type="predicted"/>
<dbReference type="EMBL" id="QRAL01000018">
    <property type="protein sequence ID" value="RSU55550.1"/>
    <property type="molecule type" value="Genomic_DNA"/>
</dbReference>
<reference evidence="1 2" key="1">
    <citation type="submission" date="2018-07" db="EMBL/GenBank/DDBJ databases">
        <title>Genomic and Epidemiologic Investigation of an Indolent Hospital Outbreak.</title>
        <authorList>
            <person name="Johnson R.C."/>
            <person name="Deming C."/>
            <person name="Conlan S."/>
            <person name="Zellmer C.J."/>
            <person name="Michelin A.V."/>
            <person name="Lee-Lin S."/>
            <person name="Thomas P.J."/>
            <person name="Park M."/>
            <person name="Weingarten R.A."/>
            <person name="Less J."/>
            <person name="Dekker J.P."/>
            <person name="Frank K.M."/>
            <person name="Musser K.A."/>
            <person name="Mcquiston J.R."/>
            <person name="Henderson D.K."/>
            <person name="Lau A.F."/>
            <person name="Palmore T.N."/>
            <person name="Segre J.A."/>
        </authorList>
    </citation>
    <scope>NUCLEOTIDE SEQUENCE [LARGE SCALE GENOMIC DNA]</scope>
    <source>
        <strain evidence="1 2">SK-NIH.Env6_1116</strain>
    </source>
</reference>
<sequence>MPVTHGNSLQGRCILLSASVPDTERDHRFRQIDDAAFQIEQAVVSLARAVFSAGGRLVFGGHPSISPLVSIVAGEYRPPVRAESREERPPAQVIIYQSEILRDVIPGDSRLLIDLGLAKACWVPADPKERFVMGGGPVAEQCPQSLYEMRQRMIEDNSPIAMVCIGGMEGVLAEAAIYAGHGPIFTLARTGGAAALLAQENPDVKAIDNEIMALLSDVDGGWSKDDAVASHHRRFREGDIAVMPYPLIMQTIVEQLLGELS</sequence>
<dbReference type="RefSeq" id="WP_125998963.1">
    <property type="nucleotide sequence ID" value="NZ_QRAL01000018.1"/>
</dbReference>
<name>A0A430BSD3_SPHYA</name>
<dbReference type="AlphaFoldDB" id="A0A430BSD3"/>
<organism evidence="1 2">
    <name type="scientific">Sphingobium yanoikuyae</name>
    <name type="common">Sphingomonas yanoikuyae</name>
    <dbReference type="NCBI Taxonomy" id="13690"/>
    <lineage>
        <taxon>Bacteria</taxon>
        <taxon>Pseudomonadati</taxon>
        <taxon>Pseudomonadota</taxon>
        <taxon>Alphaproteobacteria</taxon>
        <taxon>Sphingomonadales</taxon>
        <taxon>Sphingomonadaceae</taxon>
        <taxon>Sphingobium</taxon>
    </lineage>
</organism>
<dbReference type="InterPro" id="IPR041197">
    <property type="entry name" value="LD_cluster3"/>
</dbReference>
<evidence type="ECO:0000313" key="1">
    <source>
        <dbReference type="EMBL" id="RSU55550.1"/>
    </source>
</evidence>
<gene>
    <name evidence="1" type="ORF">DAH51_16595</name>
</gene>
<comment type="caution">
    <text evidence="1">The sequence shown here is derived from an EMBL/GenBank/DDBJ whole genome shotgun (WGS) entry which is preliminary data.</text>
</comment>
<protein>
    <submittedName>
        <fullName evidence="1">Uncharacterized protein</fullName>
    </submittedName>
</protein>
<dbReference type="Proteomes" id="UP000287401">
    <property type="component" value="Unassembled WGS sequence"/>
</dbReference>
<accession>A0A430BSD3</accession>
<evidence type="ECO:0000313" key="2">
    <source>
        <dbReference type="Proteomes" id="UP000287401"/>
    </source>
</evidence>